<dbReference type="InterPro" id="IPR052523">
    <property type="entry name" value="Trichothecene_AcTrans"/>
</dbReference>
<dbReference type="OrthoDB" id="2744543at2759"/>
<dbReference type="PROSITE" id="PS51186">
    <property type="entry name" value="GNAT"/>
    <property type="match status" value="1"/>
</dbReference>
<dbReference type="Proteomes" id="UP000703269">
    <property type="component" value="Unassembled WGS sequence"/>
</dbReference>
<proteinExistence type="predicted"/>
<dbReference type="EMBL" id="BPQB01000050">
    <property type="protein sequence ID" value="GJE95596.1"/>
    <property type="molecule type" value="Genomic_DNA"/>
</dbReference>
<reference evidence="3 4" key="1">
    <citation type="submission" date="2021-08" db="EMBL/GenBank/DDBJ databases">
        <title>Draft Genome Sequence of Phanerochaete sordida strain YK-624.</title>
        <authorList>
            <person name="Mori T."/>
            <person name="Dohra H."/>
            <person name="Suzuki T."/>
            <person name="Kawagishi H."/>
            <person name="Hirai H."/>
        </authorList>
    </citation>
    <scope>NUCLEOTIDE SEQUENCE [LARGE SCALE GENOMIC DNA]</scope>
    <source>
        <strain evidence="3 4">YK-624</strain>
    </source>
</reference>
<dbReference type="Gene3D" id="3.40.630.30">
    <property type="match status" value="1"/>
</dbReference>
<feature type="domain" description="N-acetyltransferase" evidence="2">
    <location>
        <begin position="43"/>
        <end position="250"/>
    </location>
</feature>
<evidence type="ECO:0000256" key="1">
    <source>
        <dbReference type="SAM" id="MobiDB-lite"/>
    </source>
</evidence>
<feature type="region of interest" description="Disordered" evidence="1">
    <location>
        <begin position="1"/>
        <end position="30"/>
    </location>
</feature>
<protein>
    <submittedName>
        <fullName evidence="3">GNAT family N-acetyltransferase</fullName>
    </submittedName>
</protein>
<dbReference type="AlphaFoldDB" id="A0A9P3GIV8"/>
<dbReference type="CDD" id="cd04301">
    <property type="entry name" value="NAT_SF"/>
    <property type="match status" value="1"/>
</dbReference>
<dbReference type="PANTHER" id="PTHR42791:SF1">
    <property type="entry name" value="N-ACETYLTRANSFERASE DOMAIN-CONTAINING PROTEIN"/>
    <property type="match status" value="1"/>
</dbReference>
<keyword evidence="4" id="KW-1185">Reference proteome</keyword>
<name>A0A9P3GIV8_9APHY</name>
<dbReference type="PANTHER" id="PTHR42791">
    <property type="entry name" value="GNAT FAMILY ACETYLTRANSFERASE"/>
    <property type="match status" value="1"/>
</dbReference>
<sequence>MSAFNSDGFALQHSDDRTSEQMPQGLDVGEDVEALRPAKWETVVPRPMQYRDISTVYDTTRRASVDDPLNRFLKYYPDSTRRFDVHGAAQGALMYLSFAGEVRERVSWTIGRGESYLRIGDPSHKTGILTKLIERVVGLLMGLLLTSEQKTRRAEWARKLEEATKAALGDDATRMVELTSVATAPERQGRGYASALVRLVTALADARGVGSWLVSSNVANRGFYAAFGYKVARTLYLGDEDPTWTLPPVPIDIMVREPICVAEKQAAHSL</sequence>
<organism evidence="3 4">
    <name type="scientific">Phanerochaete sordida</name>
    <dbReference type="NCBI Taxonomy" id="48140"/>
    <lineage>
        <taxon>Eukaryota</taxon>
        <taxon>Fungi</taxon>
        <taxon>Dikarya</taxon>
        <taxon>Basidiomycota</taxon>
        <taxon>Agaricomycotina</taxon>
        <taxon>Agaricomycetes</taxon>
        <taxon>Polyporales</taxon>
        <taxon>Phanerochaetaceae</taxon>
        <taxon>Phanerochaete</taxon>
    </lineage>
</organism>
<dbReference type="GO" id="GO:0016747">
    <property type="term" value="F:acyltransferase activity, transferring groups other than amino-acyl groups"/>
    <property type="evidence" value="ECO:0007669"/>
    <property type="project" value="InterPro"/>
</dbReference>
<evidence type="ECO:0000259" key="2">
    <source>
        <dbReference type="PROSITE" id="PS51186"/>
    </source>
</evidence>
<dbReference type="InterPro" id="IPR016181">
    <property type="entry name" value="Acyl_CoA_acyltransferase"/>
</dbReference>
<comment type="caution">
    <text evidence="3">The sequence shown here is derived from an EMBL/GenBank/DDBJ whole genome shotgun (WGS) entry which is preliminary data.</text>
</comment>
<gene>
    <name evidence="3" type="ORF">PsYK624_117820</name>
</gene>
<evidence type="ECO:0000313" key="3">
    <source>
        <dbReference type="EMBL" id="GJE95596.1"/>
    </source>
</evidence>
<dbReference type="SUPFAM" id="SSF55729">
    <property type="entry name" value="Acyl-CoA N-acyltransferases (Nat)"/>
    <property type="match status" value="1"/>
</dbReference>
<dbReference type="Pfam" id="PF00583">
    <property type="entry name" value="Acetyltransf_1"/>
    <property type="match status" value="1"/>
</dbReference>
<accession>A0A9P3GIV8</accession>
<evidence type="ECO:0000313" key="4">
    <source>
        <dbReference type="Proteomes" id="UP000703269"/>
    </source>
</evidence>
<dbReference type="InterPro" id="IPR000182">
    <property type="entry name" value="GNAT_dom"/>
</dbReference>